<dbReference type="AlphaFoldDB" id="A0A423GD15"/>
<proteinExistence type="predicted"/>
<reference evidence="3 4" key="1">
    <citation type="submission" date="2016-10" db="EMBL/GenBank/DDBJ databases">
        <title>Comparative genome analysis of multiple Pseudomonas spp. focuses on biocontrol and plant growth promoting traits.</title>
        <authorList>
            <person name="Tao X.-Y."/>
            <person name="Taylor C.G."/>
        </authorList>
    </citation>
    <scope>NUCLEOTIDE SEQUENCE [LARGE SCALE GENOMIC DNA]</scope>
    <source>
        <strain evidence="3 4">Wood3</strain>
    </source>
</reference>
<dbReference type="Proteomes" id="UP000284049">
    <property type="component" value="Unassembled WGS sequence"/>
</dbReference>
<protein>
    <recommendedName>
        <fullName evidence="2">D-glucuronyl C5-epimerase C-terminal domain-containing protein</fullName>
    </recommendedName>
</protein>
<feature type="transmembrane region" description="Helical" evidence="1">
    <location>
        <begin position="59"/>
        <end position="76"/>
    </location>
</feature>
<dbReference type="Pfam" id="PF06662">
    <property type="entry name" value="C5-epim_C"/>
    <property type="match status" value="1"/>
</dbReference>
<accession>A0A423GD15</accession>
<evidence type="ECO:0000256" key="1">
    <source>
        <dbReference type="SAM" id="Phobius"/>
    </source>
</evidence>
<sequence length="518" mass="57912">MQGAIRGPHCIRKIAMGAQVGLSGAPRWFLLWPALRRLRQIFLMDQLCSVRELRSGCGWLMGALMILRGIFIRLYVTMLINSKKLLFLFFCLAMSCASVQAQQSDLLKFYAEGSPNYPWAFGTSKECDATVGMSSRTKNFRSPSKLAIRGLEAALSGDLAGAVACEKKLRVFEKMRGGGLFYAFMDDYIDAWPFQLRAPWVSAFTQGIALEFYMEMAKKTGNIYYKNKAEAIYLSYSMPVDKGGFARTVGKDVLFEEYPVNERIAVLNGNLIATIALYDYAQFSKSKAPLRLATRSVAWLEKNIQSYVVQRPEYPGPISAYSLAPSRLDVLFRFYLTHETLDVFSIKLAAKDVSRSILPGTPGDHDITRDASLIVSADMNWSEPYKESKQPRTDFRKIVEAAGAFNHAPFRMEVKTIEELSSLKQGASLEVSYRAQGSSDVQISDGKTFYKIGTLGPTRGEVVTVVFELPAAAIANLTFPVDLKYNVLYLEHNQKLLEIVAGLSESDVLKKYATLLKR</sequence>
<evidence type="ECO:0000313" key="4">
    <source>
        <dbReference type="Proteomes" id="UP000284049"/>
    </source>
</evidence>
<comment type="caution">
    <text evidence="3">The sequence shown here is derived from an EMBL/GenBank/DDBJ whole genome shotgun (WGS) entry which is preliminary data.</text>
</comment>
<feature type="domain" description="D-glucuronyl C5-epimerase C-terminal" evidence="2">
    <location>
        <begin position="193"/>
        <end position="309"/>
    </location>
</feature>
<evidence type="ECO:0000259" key="2">
    <source>
        <dbReference type="Pfam" id="PF06662"/>
    </source>
</evidence>
<evidence type="ECO:0000313" key="3">
    <source>
        <dbReference type="EMBL" id="ROM84741.1"/>
    </source>
</evidence>
<name>A0A423GD15_9PSED</name>
<keyword evidence="1" id="KW-0812">Transmembrane</keyword>
<dbReference type="InterPro" id="IPR010598">
    <property type="entry name" value="C5-epim_C"/>
</dbReference>
<keyword evidence="1" id="KW-0472">Membrane</keyword>
<dbReference type="EMBL" id="MOBC01000005">
    <property type="protein sequence ID" value="ROM84741.1"/>
    <property type="molecule type" value="Genomic_DNA"/>
</dbReference>
<keyword evidence="1" id="KW-1133">Transmembrane helix</keyword>
<organism evidence="3 4">
    <name type="scientific">Pseudomonas brassicacearum</name>
    <dbReference type="NCBI Taxonomy" id="930166"/>
    <lineage>
        <taxon>Bacteria</taxon>
        <taxon>Pseudomonadati</taxon>
        <taxon>Pseudomonadota</taxon>
        <taxon>Gammaproteobacteria</taxon>
        <taxon>Pseudomonadales</taxon>
        <taxon>Pseudomonadaceae</taxon>
        <taxon>Pseudomonas</taxon>
    </lineage>
</organism>
<gene>
    <name evidence="3" type="ORF">BK652_09150</name>
</gene>